<evidence type="ECO:0000256" key="4">
    <source>
        <dbReference type="ARBA" id="ARBA00022475"/>
    </source>
</evidence>
<proteinExistence type="inferred from homology"/>
<feature type="transmembrane region" description="Helical" evidence="8">
    <location>
        <begin position="179"/>
        <end position="199"/>
    </location>
</feature>
<feature type="transmembrane region" description="Helical" evidence="8">
    <location>
        <begin position="118"/>
        <end position="139"/>
    </location>
</feature>
<keyword evidence="8" id="KW-0997">Cell inner membrane</keyword>
<keyword evidence="6 8" id="KW-1133">Transmembrane helix</keyword>
<dbReference type="SUPFAM" id="SSF103473">
    <property type="entry name" value="MFS general substrate transporter"/>
    <property type="match status" value="1"/>
</dbReference>
<accession>A0ABV8UKW3</accession>
<evidence type="ECO:0000256" key="5">
    <source>
        <dbReference type="ARBA" id="ARBA00022692"/>
    </source>
</evidence>
<feature type="transmembrane region" description="Helical" evidence="8">
    <location>
        <begin position="255"/>
        <end position="278"/>
    </location>
</feature>
<dbReference type="NCBIfam" id="TIGR00710">
    <property type="entry name" value="efflux_Bcr_CflA"/>
    <property type="match status" value="1"/>
</dbReference>
<feature type="transmembrane region" description="Helical" evidence="8">
    <location>
        <begin position="231"/>
        <end position="249"/>
    </location>
</feature>
<evidence type="ECO:0000256" key="6">
    <source>
        <dbReference type="ARBA" id="ARBA00022989"/>
    </source>
</evidence>
<evidence type="ECO:0000259" key="9">
    <source>
        <dbReference type="PROSITE" id="PS50850"/>
    </source>
</evidence>
<dbReference type="InterPro" id="IPR004812">
    <property type="entry name" value="Efflux_drug-R_Bcr/CmlA"/>
</dbReference>
<feature type="transmembrane region" description="Helical" evidence="8">
    <location>
        <begin position="63"/>
        <end position="81"/>
    </location>
</feature>
<dbReference type="PANTHER" id="PTHR23502:SF132">
    <property type="entry name" value="POLYAMINE TRANSPORTER 2-RELATED"/>
    <property type="match status" value="1"/>
</dbReference>
<feature type="transmembrane region" description="Helical" evidence="8">
    <location>
        <begin position="323"/>
        <end position="343"/>
    </location>
</feature>
<dbReference type="InterPro" id="IPR020846">
    <property type="entry name" value="MFS_dom"/>
</dbReference>
<dbReference type="InterPro" id="IPR036259">
    <property type="entry name" value="MFS_trans_sf"/>
</dbReference>
<dbReference type="PROSITE" id="PS50850">
    <property type="entry name" value="MFS"/>
    <property type="match status" value="1"/>
</dbReference>
<comment type="similarity">
    <text evidence="2 8">Belongs to the major facilitator superfamily. Bcr/CmlA family.</text>
</comment>
<feature type="transmembrane region" description="Helical" evidence="8">
    <location>
        <begin position="299"/>
        <end position="317"/>
    </location>
</feature>
<gene>
    <name evidence="10" type="ORF">ACFOW6_10255</name>
</gene>
<dbReference type="Proteomes" id="UP001595799">
    <property type="component" value="Unassembled WGS sequence"/>
</dbReference>
<keyword evidence="5 8" id="KW-0812">Transmembrane</keyword>
<evidence type="ECO:0000313" key="11">
    <source>
        <dbReference type="Proteomes" id="UP001595799"/>
    </source>
</evidence>
<evidence type="ECO:0000256" key="3">
    <source>
        <dbReference type="ARBA" id="ARBA00022448"/>
    </source>
</evidence>
<dbReference type="EMBL" id="JBHSCW010000004">
    <property type="protein sequence ID" value="MFC4351923.1"/>
    <property type="molecule type" value="Genomic_DNA"/>
</dbReference>
<dbReference type="CDD" id="cd17320">
    <property type="entry name" value="MFS_MdfA_MDR_like"/>
    <property type="match status" value="1"/>
</dbReference>
<feature type="transmembrane region" description="Helical" evidence="8">
    <location>
        <begin position="26"/>
        <end position="51"/>
    </location>
</feature>
<keyword evidence="4" id="KW-1003">Cell membrane</keyword>
<organism evidence="10 11">
    <name type="scientific">Fodinicurvata halophila</name>
    <dbReference type="NCBI Taxonomy" id="1419723"/>
    <lineage>
        <taxon>Bacteria</taxon>
        <taxon>Pseudomonadati</taxon>
        <taxon>Pseudomonadota</taxon>
        <taxon>Alphaproteobacteria</taxon>
        <taxon>Rhodospirillales</taxon>
        <taxon>Rhodovibrionaceae</taxon>
        <taxon>Fodinicurvata</taxon>
    </lineage>
</organism>
<evidence type="ECO:0000256" key="2">
    <source>
        <dbReference type="ARBA" id="ARBA00006236"/>
    </source>
</evidence>
<keyword evidence="7 8" id="KW-0472">Membrane</keyword>
<sequence>MSTSNSENTADKTADSPHPGMGFAEFVTIVAAMMAVNALAIDIMLPALPAIGETLNVSEANRIQLVITAYLLGFGFTQLFYGTLSDRFGRKPVLVIGLLIYAGFGAFSVVAASFEQVLFARVMQGVGAAASRVIALSLVRDCYGGRRMAKVMSLVMIVFIAVPVVAPSIGQALVLLGPWRLIFAVLTLMGVVLVAWILLRLPETLPPERRTAISPAGIAASFRIVLTNRITVGYAFAATVVMGSLFGFINSAQQIFVDVFEIGAIFPLAFASIALFMAMASITNSRVVERLGMRRVSHSALLLFTGVGVLHSAFNLLGIETVWSFIALQAITMFAFGLIMPNFNSIALDPVGEVAGTASSFLGFITTLGGALLGYFIGQAFDGTPLPMALGFAALGVVATAIVLFTEQGRLFKGIYD</sequence>
<feature type="transmembrane region" description="Helical" evidence="8">
    <location>
        <begin position="93"/>
        <end position="112"/>
    </location>
</feature>
<reference evidence="11" key="1">
    <citation type="journal article" date="2019" name="Int. J. Syst. Evol. Microbiol.">
        <title>The Global Catalogue of Microorganisms (GCM) 10K type strain sequencing project: providing services to taxonomists for standard genome sequencing and annotation.</title>
        <authorList>
            <consortium name="The Broad Institute Genomics Platform"/>
            <consortium name="The Broad Institute Genome Sequencing Center for Infectious Disease"/>
            <person name="Wu L."/>
            <person name="Ma J."/>
        </authorList>
    </citation>
    <scope>NUCLEOTIDE SEQUENCE [LARGE SCALE GENOMIC DNA]</scope>
    <source>
        <strain evidence="11">CECT 8472</strain>
    </source>
</reference>
<dbReference type="InterPro" id="IPR011701">
    <property type="entry name" value="MFS"/>
</dbReference>
<feature type="transmembrane region" description="Helical" evidence="8">
    <location>
        <begin position="151"/>
        <end position="173"/>
    </location>
</feature>
<dbReference type="RefSeq" id="WP_382422267.1">
    <property type="nucleotide sequence ID" value="NZ_JBHSCW010000004.1"/>
</dbReference>
<dbReference type="Pfam" id="PF07690">
    <property type="entry name" value="MFS_1"/>
    <property type="match status" value="1"/>
</dbReference>
<feature type="transmembrane region" description="Helical" evidence="8">
    <location>
        <begin position="389"/>
        <end position="406"/>
    </location>
</feature>
<comment type="subcellular location">
    <subcellularLocation>
        <location evidence="8">Cell inner membrane</location>
        <topology evidence="8">Multi-pass membrane protein</topology>
    </subcellularLocation>
    <subcellularLocation>
        <location evidence="1">Cell membrane</location>
        <topology evidence="1">Multi-pass membrane protein</topology>
    </subcellularLocation>
</comment>
<comment type="caution">
    <text evidence="10">The sequence shown here is derived from an EMBL/GenBank/DDBJ whole genome shotgun (WGS) entry which is preliminary data.</text>
</comment>
<evidence type="ECO:0000313" key="10">
    <source>
        <dbReference type="EMBL" id="MFC4351923.1"/>
    </source>
</evidence>
<dbReference type="PANTHER" id="PTHR23502">
    <property type="entry name" value="MAJOR FACILITATOR SUPERFAMILY"/>
    <property type="match status" value="1"/>
</dbReference>
<feature type="transmembrane region" description="Helical" evidence="8">
    <location>
        <begin position="355"/>
        <end position="377"/>
    </location>
</feature>
<dbReference type="Gene3D" id="1.20.1720.10">
    <property type="entry name" value="Multidrug resistance protein D"/>
    <property type="match status" value="1"/>
</dbReference>
<evidence type="ECO:0000256" key="7">
    <source>
        <dbReference type="ARBA" id="ARBA00023136"/>
    </source>
</evidence>
<evidence type="ECO:0000256" key="1">
    <source>
        <dbReference type="ARBA" id="ARBA00004651"/>
    </source>
</evidence>
<protein>
    <recommendedName>
        <fullName evidence="8">Bcr/CflA family efflux transporter</fullName>
    </recommendedName>
</protein>
<evidence type="ECO:0000256" key="8">
    <source>
        <dbReference type="RuleBase" id="RU365088"/>
    </source>
</evidence>
<keyword evidence="11" id="KW-1185">Reference proteome</keyword>
<feature type="domain" description="Major facilitator superfamily (MFS) profile" evidence="9">
    <location>
        <begin position="26"/>
        <end position="411"/>
    </location>
</feature>
<name>A0ABV8UKW3_9PROT</name>
<keyword evidence="3 8" id="KW-0813">Transport</keyword>